<feature type="compositionally biased region" description="Basic and acidic residues" evidence="1">
    <location>
        <begin position="280"/>
        <end position="292"/>
    </location>
</feature>
<accession>A0A8S5TUW7</accession>
<feature type="compositionally biased region" description="Low complexity" evidence="1">
    <location>
        <begin position="230"/>
        <end position="239"/>
    </location>
</feature>
<evidence type="ECO:0000313" key="2">
    <source>
        <dbReference type="EMBL" id="DAF85996.1"/>
    </source>
</evidence>
<organism evidence="2">
    <name type="scientific">Siphoviridae sp. ctHSY3</name>
    <dbReference type="NCBI Taxonomy" id="2825421"/>
    <lineage>
        <taxon>Viruses</taxon>
        <taxon>Duplodnaviria</taxon>
        <taxon>Heunggongvirae</taxon>
        <taxon>Uroviricota</taxon>
        <taxon>Caudoviricetes</taxon>
    </lineage>
</organism>
<dbReference type="Gene3D" id="1.10.10.10">
    <property type="entry name" value="Winged helix-like DNA-binding domain superfamily/Winged helix DNA-binding domain"/>
    <property type="match status" value="1"/>
</dbReference>
<dbReference type="InterPro" id="IPR036388">
    <property type="entry name" value="WH-like_DNA-bd_sf"/>
</dbReference>
<dbReference type="GO" id="GO:0003677">
    <property type="term" value="F:DNA binding"/>
    <property type="evidence" value="ECO:0007669"/>
    <property type="project" value="UniProtKB-KW"/>
</dbReference>
<sequence>MTTAVAAWTEEERSCFIAAAKAAIKGPRPEDAACAPAAPPLPRRGGRLNAGMGLTSILAALSRVGWGPLRGREFAASRAVLDTLALLAHDTKSDLSAVIQTTARQLAKRAGYSLKHTSRCLQWLEDAGVIEWHRGGIRTGAPTPGVVKIIKRTLVSWVLSFRSASDAEDRARNAATRARLQFYRIRRNNQRPAALADSHVDMSSPLPSLRDEGASHAAPHSTREEIISQPTPTETPTMTKKYRPTYMRYMAIYCDHGQPEPERCNACKYEAIMRQQSAMDAEKAAAERRRKEEEEEEQTSSTLAPWPPAFVEYMQSEYPDSHYRSWARLALSDSTAKELLNA</sequence>
<feature type="region of interest" description="Disordered" evidence="1">
    <location>
        <begin position="193"/>
        <end position="240"/>
    </location>
</feature>
<dbReference type="InterPro" id="IPR036390">
    <property type="entry name" value="WH_DNA-bd_sf"/>
</dbReference>
<evidence type="ECO:0000256" key="1">
    <source>
        <dbReference type="SAM" id="MobiDB-lite"/>
    </source>
</evidence>
<protein>
    <submittedName>
        <fullName evidence="2">Winged helix-turn-helix DNA-binding protein</fullName>
    </submittedName>
</protein>
<dbReference type="EMBL" id="BK015934">
    <property type="protein sequence ID" value="DAF85996.1"/>
    <property type="molecule type" value="Genomic_DNA"/>
</dbReference>
<feature type="region of interest" description="Disordered" evidence="1">
    <location>
        <begin position="280"/>
        <end position="306"/>
    </location>
</feature>
<proteinExistence type="predicted"/>
<name>A0A8S5TUW7_9CAUD</name>
<dbReference type="SUPFAM" id="SSF46785">
    <property type="entry name" value="Winged helix' DNA-binding domain"/>
    <property type="match status" value="1"/>
</dbReference>
<reference evidence="2" key="1">
    <citation type="journal article" date="2021" name="Proc. Natl. Acad. Sci. U.S.A.">
        <title>A Catalog of Tens of Thousands of Viruses from Human Metagenomes Reveals Hidden Associations with Chronic Diseases.</title>
        <authorList>
            <person name="Tisza M.J."/>
            <person name="Buck C.B."/>
        </authorList>
    </citation>
    <scope>NUCLEOTIDE SEQUENCE</scope>
    <source>
        <strain evidence="2">CtHSY3</strain>
    </source>
</reference>
<keyword evidence="2" id="KW-0238">DNA-binding</keyword>